<comment type="caution">
    <text evidence="1">The sequence shown here is derived from an EMBL/GenBank/DDBJ whole genome shotgun (WGS) entry which is preliminary data.</text>
</comment>
<dbReference type="AlphaFoldDB" id="A0A4Z1P8I2"/>
<evidence type="ECO:0000313" key="2">
    <source>
        <dbReference type="Proteomes" id="UP000298493"/>
    </source>
</evidence>
<protein>
    <submittedName>
        <fullName evidence="1">Oxysterol-binding 4</fullName>
    </submittedName>
</protein>
<keyword evidence="2" id="KW-1185">Reference proteome</keyword>
<accession>A0A4Z1P8I2</accession>
<dbReference type="Proteomes" id="UP000298493">
    <property type="component" value="Unassembled WGS sequence"/>
</dbReference>
<organism evidence="1 2">
    <name type="scientific">Venturia nashicola</name>
    <dbReference type="NCBI Taxonomy" id="86259"/>
    <lineage>
        <taxon>Eukaryota</taxon>
        <taxon>Fungi</taxon>
        <taxon>Dikarya</taxon>
        <taxon>Ascomycota</taxon>
        <taxon>Pezizomycotina</taxon>
        <taxon>Dothideomycetes</taxon>
        <taxon>Pleosporomycetidae</taxon>
        <taxon>Venturiales</taxon>
        <taxon>Venturiaceae</taxon>
        <taxon>Venturia</taxon>
    </lineage>
</organism>
<reference evidence="1 2" key="1">
    <citation type="submission" date="2019-04" db="EMBL/GenBank/DDBJ databases">
        <title>High contiguity whole genome sequence and gene annotation resource for two Venturia nashicola isolates.</title>
        <authorList>
            <person name="Prokchorchik M."/>
            <person name="Won K."/>
            <person name="Lee Y."/>
            <person name="Choi E.D."/>
            <person name="Segonzac C."/>
            <person name="Sohn K.H."/>
        </authorList>
    </citation>
    <scope>NUCLEOTIDE SEQUENCE [LARGE SCALE GENOMIC DNA]</scope>
    <source>
        <strain evidence="1 2">PRI2</strain>
    </source>
</reference>
<dbReference type="STRING" id="86259.A0A4Z1P8I2"/>
<sequence length="590" mass="64622">MAPPPERVLEAVRAHLQAVQDDPSTQLDDTLLETAGYVLLPVLSPPQTQALVLQLYQILPALQQDPEPAVRLLTKLLEPIPLSAILSLEPPVDFVQGLNVAAEPFNLLTLSLLEKADIASARRLASVYQPLFVALITLWLSTENERVADKASKVLITLLRVDMPGPDTVAWDGPVWKRIFRDKDVYEQIFAITSLKAGKSSLSKNRKTIAQARLMDWLPIVGGLDWPSISQSYHPEIENSYGLPPAKQSLLDYVATFLVDYKGDVLMHRSLMKFYNDLLTVIAPTASRGSALLFLKTQGHHERTAMYYIQPDHPSHDPIDKSFLYGPAALYVASWATLYPEDFTKSTEVAEQVVNKIASALEISPARWAHGYSPAEDLHVLASLPGPYLASLGSRSPHLAIPSKAANSDALNTLATLFHGPIPLNTITFPPTVTPRTDQESEPEAAKELYTSYFSLNPSLWKDATSHADTVALKEQALAAINLIKAVVTAPWNGISTLTNSSARSTVVPWLLGPPKTFSNLVGGHGDAESAAYVIATSKFDVLRAFFARVKDMEGDEYRLMEGAARERMTEGTFGGRRGEIGGRIATMDL</sequence>
<name>A0A4Z1P8I2_9PEZI</name>
<evidence type="ECO:0000313" key="1">
    <source>
        <dbReference type="EMBL" id="TID24795.1"/>
    </source>
</evidence>
<proteinExistence type="predicted"/>
<dbReference type="EMBL" id="SNSC02000004">
    <property type="protein sequence ID" value="TID24795.1"/>
    <property type="molecule type" value="Genomic_DNA"/>
</dbReference>
<gene>
    <name evidence="1" type="ORF">E6O75_ATG04000</name>
</gene>